<evidence type="ECO:0000313" key="1">
    <source>
        <dbReference type="EMBL" id="VAW57871.1"/>
    </source>
</evidence>
<organism evidence="1">
    <name type="scientific">hydrothermal vent metagenome</name>
    <dbReference type="NCBI Taxonomy" id="652676"/>
    <lineage>
        <taxon>unclassified sequences</taxon>
        <taxon>metagenomes</taxon>
        <taxon>ecological metagenomes</taxon>
    </lineage>
</organism>
<dbReference type="EMBL" id="UOFG01000003">
    <property type="protein sequence ID" value="VAW57871.1"/>
    <property type="molecule type" value="Genomic_DNA"/>
</dbReference>
<name>A0A3B0WR96_9ZZZZ</name>
<proteinExistence type="predicted"/>
<reference evidence="1" key="1">
    <citation type="submission" date="2018-06" db="EMBL/GenBank/DDBJ databases">
        <authorList>
            <person name="Zhirakovskaya E."/>
        </authorList>
    </citation>
    <scope>NUCLEOTIDE SEQUENCE</scope>
</reference>
<sequence>MRKFTVPFALALSVLSGAANADALGFFVGGGVWDYDSTGTFGSTGVGDSVIDVESDLGFGGQQDAYMWAAFEHFVPIIPNIRVEAATVGDAGSVNVQVFEGVTVNGTASVNLDTVDFILYYRLLDNWVNLDLGLNIRQLDGDFVLDSQTISISETVPMLYLAAQFDLPFSGFSLGGDINIIEFDGSKYQDVRLRAMYEIGVIGFEAGLKTTKIELDDVGGVNSNLEFSGLIVGAFLHF</sequence>
<protein>
    <recommendedName>
        <fullName evidence="2">Outer membrane protein</fullName>
    </recommendedName>
</protein>
<dbReference type="NCBIfam" id="TIGR04219">
    <property type="entry name" value="OMP_w_GlyGly"/>
    <property type="match status" value="1"/>
</dbReference>
<accession>A0A3B0WR96</accession>
<evidence type="ECO:0008006" key="2">
    <source>
        <dbReference type="Google" id="ProtNLM"/>
    </source>
</evidence>
<dbReference type="InterPro" id="IPR026387">
    <property type="entry name" value="OMP_w_GlyGly"/>
</dbReference>
<gene>
    <name evidence="1" type="ORF">MNBD_GAMMA11-1284</name>
</gene>
<dbReference type="AlphaFoldDB" id="A0A3B0WR96"/>